<name>A0A975D745_9SPHN</name>
<proteinExistence type="predicted"/>
<dbReference type="NCBIfam" id="TIGR02246">
    <property type="entry name" value="SgcJ/EcaC family oxidoreductase"/>
    <property type="match status" value="1"/>
</dbReference>
<reference evidence="1" key="1">
    <citation type="submission" date="2020-07" db="EMBL/GenBank/DDBJ databases">
        <authorList>
            <person name="Camacho E."/>
        </authorList>
    </citation>
    <scope>NUCLEOTIDE SEQUENCE</scope>
    <source>
        <strain evidence="1">MPO218</strain>
    </source>
</reference>
<evidence type="ECO:0000313" key="2">
    <source>
        <dbReference type="Proteomes" id="UP000664914"/>
    </source>
</evidence>
<reference evidence="1" key="2">
    <citation type="submission" date="2021-04" db="EMBL/GenBank/DDBJ databases">
        <title>Isolation and genomic analysis of the ibuprofen-degrading bacterium Sphingomonas strain MPO218.</title>
        <authorList>
            <person name="Aulestia M."/>
            <person name="Flores A."/>
            <person name="Mangas E.L."/>
            <person name="Perez-Pulido A.J."/>
            <person name="Santero E."/>
            <person name="Camacho E.M."/>
        </authorList>
    </citation>
    <scope>NUCLEOTIDE SEQUENCE</scope>
    <source>
        <strain evidence="1">MPO218</strain>
    </source>
</reference>
<dbReference type="AlphaFoldDB" id="A0A975D745"/>
<organism evidence="1 2">
    <name type="scientific">Rhizorhabdus wittichii</name>
    <dbReference type="NCBI Taxonomy" id="160791"/>
    <lineage>
        <taxon>Bacteria</taxon>
        <taxon>Pseudomonadati</taxon>
        <taxon>Pseudomonadota</taxon>
        <taxon>Alphaproteobacteria</taxon>
        <taxon>Sphingomonadales</taxon>
        <taxon>Sphingomonadaceae</taxon>
        <taxon>Rhizorhabdus</taxon>
    </lineage>
</organism>
<dbReference type="Proteomes" id="UP000664914">
    <property type="component" value="Chromosome"/>
</dbReference>
<dbReference type="InterPro" id="IPR011944">
    <property type="entry name" value="Steroid_delta5-4_isomerase"/>
</dbReference>
<dbReference type="SUPFAM" id="SSF54427">
    <property type="entry name" value="NTF2-like"/>
    <property type="match status" value="1"/>
</dbReference>
<accession>A0A975D745</accession>
<dbReference type="RefSeq" id="WP_011952506.1">
    <property type="nucleotide sequence ID" value="NZ_CP059319.1"/>
</dbReference>
<evidence type="ECO:0000313" key="1">
    <source>
        <dbReference type="EMBL" id="QTH23979.1"/>
    </source>
</evidence>
<dbReference type="Gene3D" id="3.10.450.50">
    <property type="match status" value="1"/>
</dbReference>
<dbReference type="EMBL" id="CP059319">
    <property type="protein sequence ID" value="QTH23979.1"/>
    <property type="molecule type" value="Genomic_DNA"/>
</dbReference>
<dbReference type="OMA" id="RMAYRML"/>
<protein>
    <submittedName>
        <fullName evidence="1">SgcJ/EcaC family oxidoreductase</fullName>
    </submittedName>
</protein>
<sequence>MAFEREIAAFFASYVDAFAKNDADAIAELWEPIGLFPSPNGNFAMEREAFRSHCVTLLDFYRQQGVVTPVGDLLSATLLYPQVAEARMAYRMLGEGGETVAAWDHIYILRRSDDRWRVTLTISDGEIAAWTERGALE</sequence>
<gene>
    <name evidence="1" type="ORF">HRJ34_10970</name>
</gene>
<dbReference type="InterPro" id="IPR032710">
    <property type="entry name" value="NTF2-like_dom_sf"/>
</dbReference>